<proteinExistence type="predicted"/>
<organism evidence="2 3">
    <name type="scientific">Lactococcus protaetiae</name>
    <dbReference type="NCBI Taxonomy" id="2592653"/>
    <lineage>
        <taxon>Bacteria</taxon>
        <taxon>Bacillati</taxon>
        <taxon>Bacillota</taxon>
        <taxon>Bacilli</taxon>
        <taxon>Lactobacillales</taxon>
        <taxon>Streptococcaceae</taxon>
        <taxon>Lactococcus</taxon>
    </lineage>
</organism>
<reference evidence="2 3" key="1">
    <citation type="submission" date="2019-07" db="EMBL/GenBank/DDBJ databases">
        <title>Genome sequencing of KACC 19320.</title>
        <authorList>
            <person name="Heo J."/>
            <person name="Kim S.-J."/>
            <person name="Kim J.-S."/>
            <person name="Hong S.-B."/>
            <person name="Kwon S.-W."/>
        </authorList>
    </citation>
    <scope>NUCLEOTIDE SEQUENCE [LARGE SCALE GENOMIC DNA]</scope>
    <source>
        <strain evidence="2 3">KACC 19320</strain>
    </source>
</reference>
<protein>
    <recommendedName>
        <fullName evidence="4">DUF3188 domain-containing protein</fullName>
    </recommendedName>
</protein>
<dbReference type="EMBL" id="CP041356">
    <property type="protein sequence ID" value="QDK71341.1"/>
    <property type="molecule type" value="Genomic_DNA"/>
</dbReference>
<dbReference type="OrthoDB" id="2243087at2"/>
<evidence type="ECO:0008006" key="4">
    <source>
        <dbReference type="Google" id="ProtNLM"/>
    </source>
</evidence>
<keyword evidence="1" id="KW-1133">Transmembrane helix</keyword>
<name>A0A514Z9T4_9LACT</name>
<evidence type="ECO:0000313" key="2">
    <source>
        <dbReference type="EMBL" id="QDK71341.1"/>
    </source>
</evidence>
<dbReference type="AlphaFoldDB" id="A0A514Z9T4"/>
<keyword evidence="3" id="KW-1185">Reference proteome</keyword>
<feature type="transmembrane region" description="Helical" evidence="1">
    <location>
        <begin position="12"/>
        <end position="29"/>
    </location>
</feature>
<evidence type="ECO:0000256" key="1">
    <source>
        <dbReference type="SAM" id="Phobius"/>
    </source>
</evidence>
<gene>
    <name evidence="2" type="ORF">FLP15_09440</name>
</gene>
<dbReference type="Proteomes" id="UP000315128">
    <property type="component" value="Chromosome"/>
</dbReference>
<sequence length="65" mass="7368">MNDRVAMSKTWIFIIIASVIIFILGRYLYQPILEVTGAIGAVGALTCGLTGVIIKYLRRKRRKRE</sequence>
<keyword evidence="1" id="KW-0812">Transmembrane</keyword>
<dbReference type="KEGG" id="lack:FLP15_09440"/>
<feature type="transmembrane region" description="Helical" evidence="1">
    <location>
        <begin position="35"/>
        <end position="57"/>
    </location>
</feature>
<dbReference type="RefSeq" id="WP_142766911.1">
    <property type="nucleotide sequence ID" value="NZ_CP041356.1"/>
</dbReference>
<accession>A0A514Z9T4</accession>
<keyword evidence="1" id="KW-0472">Membrane</keyword>
<evidence type="ECO:0000313" key="3">
    <source>
        <dbReference type="Proteomes" id="UP000315128"/>
    </source>
</evidence>